<gene>
    <name evidence="7" type="primary">tpiA</name>
    <name evidence="9" type="ORF">H9Q10_03005</name>
</gene>
<dbReference type="InterPro" id="IPR000652">
    <property type="entry name" value="Triosephosphate_isomerase"/>
</dbReference>
<dbReference type="CDD" id="cd00311">
    <property type="entry name" value="TIM"/>
    <property type="match status" value="1"/>
</dbReference>
<comment type="pathway">
    <text evidence="7 8">Carbohydrate degradation; glycolysis; D-glyceraldehyde 3-phosphate from glycerone phosphate: step 1/1.</text>
</comment>
<dbReference type="Gene3D" id="3.20.20.70">
    <property type="entry name" value="Aldolase class I"/>
    <property type="match status" value="1"/>
</dbReference>
<evidence type="ECO:0000256" key="8">
    <source>
        <dbReference type="RuleBase" id="RU363013"/>
    </source>
</evidence>
<dbReference type="PROSITE" id="PS51440">
    <property type="entry name" value="TIM_2"/>
    <property type="match status" value="1"/>
</dbReference>
<dbReference type="SUPFAM" id="SSF51351">
    <property type="entry name" value="Triosephosphate isomerase (TIM)"/>
    <property type="match status" value="1"/>
</dbReference>
<comment type="subunit">
    <text evidence="7 8">Homodimer.</text>
</comment>
<dbReference type="EMBL" id="JACSGR010000002">
    <property type="protein sequence ID" value="MBH5328638.1"/>
    <property type="molecule type" value="Genomic_DNA"/>
</dbReference>
<feature type="binding site" evidence="7">
    <location>
        <begin position="11"/>
        <end position="13"/>
    </location>
    <ligand>
        <name>substrate</name>
    </ligand>
</feature>
<evidence type="ECO:0000256" key="5">
    <source>
        <dbReference type="ARBA" id="ARBA00023152"/>
    </source>
</evidence>
<evidence type="ECO:0000256" key="1">
    <source>
        <dbReference type="ARBA" id="ARBA00004939"/>
    </source>
</evidence>
<feature type="active site" description="Proton acceptor" evidence="7">
    <location>
        <position position="165"/>
    </location>
</feature>
<dbReference type="EC" id="5.3.1.1" evidence="7 8"/>
<evidence type="ECO:0000313" key="9">
    <source>
        <dbReference type="EMBL" id="MBH5328638.1"/>
    </source>
</evidence>
<dbReference type="HAMAP" id="MF_00147_B">
    <property type="entry name" value="TIM_B"/>
    <property type="match status" value="1"/>
</dbReference>
<reference evidence="9 10" key="1">
    <citation type="submission" date="2020-09" db="EMBL/GenBank/DDBJ databases">
        <title>Eikenella S3660 sp. nov., isolated from a throat swab.</title>
        <authorList>
            <person name="Buhl M."/>
        </authorList>
    </citation>
    <scope>NUCLEOTIDE SEQUENCE [LARGE SCALE GENOMIC DNA]</scope>
    <source>
        <strain evidence="9 10">S3360</strain>
    </source>
</reference>
<sequence>MMWQQPWIIGNWKMNGRSSTVAAFAQAWAEQRLPENVVTGIAAPLPYLCALKQAAASTALHIGAQDVSRFASDGAFTGETSAAMLADLGAQFVLLGHSERRQYFGENNEILSNKLDNALAADLIPILCVGETLAERQAGREENIVAEQLSVLRGKSMTHIAVAYEPVWAIGTGQVATPEQISAMHAFIYTELLSFSHKGANIRTLYGGSVNPQNAQTILSLPKVDGALVGGASLKADNFATIAQAAAKP</sequence>
<comment type="function">
    <text evidence="7">Involved in the gluconeogenesis. Catalyzes stereospecifically the conversion of dihydroxyacetone phosphate (DHAP) to D-glyceraldehyde-3-phosphate (G3P).</text>
</comment>
<dbReference type="InterPro" id="IPR035990">
    <property type="entry name" value="TIM_sf"/>
</dbReference>
<keyword evidence="5 7" id="KW-0324">Glycolysis</keyword>
<evidence type="ECO:0000256" key="2">
    <source>
        <dbReference type="ARBA" id="ARBA00007422"/>
    </source>
</evidence>
<dbReference type="GO" id="GO:0004807">
    <property type="term" value="F:triose-phosphate isomerase activity"/>
    <property type="evidence" value="ECO:0007669"/>
    <property type="project" value="UniProtKB-EC"/>
</dbReference>
<evidence type="ECO:0000256" key="7">
    <source>
        <dbReference type="HAMAP-Rule" id="MF_00147"/>
    </source>
</evidence>
<name>A0ABS0N8K6_9NEIS</name>
<dbReference type="PANTHER" id="PTHR21139:SF42">
    <property type="entry name" value="TRIOSEPHOSPHATE ISOMERASE"/>
    <property type="match status" value="1"/>
</dbReference>
<comment type="pathway">
    <text evidence="1">Carbohydrate metabolism; erythritol degradation.</text>
</comment>
<evidence type="ECO:0000256" key="6">
    <source>
        <dbReference type="ARBA" id="ARBA00023235"/>
    </source>
</evidence>
<keyword evidence="6 7" id="KW-0413">Isomerase</keyword>
<organism evidence="9 10">
    <name type="scientific">Eikenella glucosivorans</name>
    <dbReference type="NCBI Taxonomy" id="2766967"/>
    <lineage>
        <taxon>Bacteria</taxon>
        <taxon>Pseudomonadati</taxon>
        <taxon>Pseudomonadota</taxon>
        <taxon>Betaproteobacteria</taxon>
        <taxon>Neisseriales</taxon>
        <taxon>Neisseriaceae</taxon>
        <taxon>Eikenella</taxon>
    </lineage>
</organism>
<feature type="binding site" evidence="7">
    <location>
        <position position="171"/>
    </location>
    <ligand>
        <name>substrate</name>
    </ligand>
</feature>
<comment type="caution">
    <text evidence="9">The sequence shown here is derived from an EMBL/GenBank/DDBJ whole genome shotgun (WGS) entry which is preliminary data.</text>
</comment>
<feature type="active site" description="Electrophile" evidence="7">
    <location>
        <position position="97"/>
    </location>
</feature>
<keyword evidence="3 7" id="KW-0312">Gluconeogenesis</keyword>
<keyword evidence="10" id="KW-1185">Reference proteome</keyword>
<dbReference type="InterPro" id="IPR020861">
    <property type="entry name" value="Triosephosphate_isomerase_AS"/>
</dbReference>
<dbReference type="Pfam" id="PF00121">
    <property type="entry name" value="TIM"/>
    <property type="match status" value="1"/>
</dbReference>
<keyword evidence="4 7" id="KW-0963">Cytoplasm</keyword>
<dbReference type="Proteomes" id="UP000768471">
    <property type="component" value="Unassembled WGS sequence"/>
</dbReference>
<evidence type="ECO:0000256" key="3">
    <source>
        <dbReference type="ARBA" id="ARBA00022432"/>
    </source>
</evidence>
<dbReference type="PANTHER" id="PTHR21139">
    <property type="entry name" value="TRIOSEPHOSPHATE ISOMERASE"/>
    <property type="match status" value="1"/>
</dbReference>
<accession>A0ABS0N8K6</accession>
<feature type="binding site" evidence="7">
    <location>
        <begin position="230"/>
        <end position="231"/>
    </location>
    <ligand>
        <name>substrate</name>
    </ligand>
</feature>
<comment type="subcellular location">
    <subcellularLocation>
        <location evidence="7 8">Cytoplasm</location>
    </subcellularLocation>
</comment>
<proteinExistence type="inferred from homology"/>
<dbReference type="PROSITE" id="PS00171">
    <property type="entry name" value="TIM_1"/>
    <property type="match status" value="1"/>
</dbReference>
<evidence type="ECO:0000256" key="4">
    <source>
        <dbReference type="ARBA" id="ARBA00022490"/>
    </source>
</evidence>
<protein>
    <recommendedName>
        <fullName evidence="7 8">Triosephosphate isomerase</fullName>
        <shortName evidence="7">TIM</shortName>
        <shortName evidence="7">TPI</shortName>
        <ecNumber evidence="7 8">5.3.1.1</ecNumber>
    </recommendedName>
    <alternativeName>
        <fullName evidence="7">Triose-phosphate isomerase</fullName>
    </alternativeName>
</protein>
<comment type="pathway">
    <text evidence="7 8">Carbohydrate biosynthesis; gluconeogenesis.</text>
</comment>
<feature type="binding site" evidence="7">
    <location>
        <position position="209"/>
    </location>
    <ligand>
        <name>substrate</name>
    </ligand>
</feature>
<dbReference type="InterPro" id="IPR022896">
    <property type="entry name" value="TrioseP_Isoase_bac/euk"/>
</dbReference>
<comment type="catalytic activity">
    <reaction evidence="7 8">
        <text>D-glyceraldehyde 3-phosphate = dihydroxyacetone phosphate</text>
        <dbReference type="Rhea" id="RHEA:18585"/>
        <dbReference type="ChEBI" id="CHEBI:57642"/>
        <dbReference type="ChEBI" id="CHEBI:59776"/>
        <dbReference type="EC" id="5.3.1.1"/>
    </reaction>
</comment>
<comment type="similarity">
    <text evidence="2 7 8">Belongs to the triosephosphate isomerase family.</text>
</comment>
<evidence type="ECO:0000313" key="10">
    <source>
        <dbReference type="Proteomes" id="UP000768471"/>
    </source>
</evidence>
<dbReference type="InterPro" id="IPR013785">
    <property type="entry name" value="Aldolase_TIM"/>
</dbReference>
<dbReference type="NCBIfam" id="TIGR00419">
    <property type="entry name" value="tim"/>
    <property type="match status" value="1"/>
</dbReference>